<dbReference type="AlphaFoldDB" id="A0A0F9T7Q6"/>
<evidence type="ECO:0000313" key="1">
    <source>
        <dbReference type="EMBL" id="KKN77245.1"/>
    </source>
</evidence>
<accession>A0A0F9T7Q6</accession>
<dbReference type="EMBL" id="LAZR01000282">
    <property type="protein sequence ID" value="KKN77245.1"/>
    <property type="molecule type" value="Genomic_DNA"/>
</dbReference>
<proteinExistence type="predicted"/>
<name>A0A0F9T7Q6_9ZZZZ</name>
<sequence>MNCKQVNTAILIGLLCVWSPWFMAAFDKDKPASSTSLRNSNPEILANWAAIETALGANHEFSTGGSNTGNHDSIVLIEAADIGTGASGLPILGAQTVVAPELVYTDEGDNDVQLTSGGSMGSATTNTLTNTITATGLITANAGVTLGAGDDLIGSATSDINIGSGNFTVAGDSGNTLVGGTLDIQGTTAVVGVLDEDDLTSDSATNLATQQSIKAYVDLDSTGSVMHDAEGGFTNADVDGVKTKVYTKYITGTLDASSSKNVAHGITGIDNILGADVIVFNSTTSSYWVTEIRQTSSGVANFSATYDGTNVIFIAVGTQFQSQKFRIRLDYKL</sequence>
<comment type="caution">
    <text evidence="1">The sequence shown here is derived from an EMBL/GenBank/DDBJ whole genome shotgun (WGS) entry which is preliminary data.</text>
</comment>
<organism evidence="1">
    <name type="scientific">marine sediment metagenome</name>
    <dbReference type="NCBI Taxonomy" id="412755"/>
    <lineage>
        <taxon>unclassified sequences</taxon>
        <taxon>metagenomes</taxon>
        <taxon>ecological metagenomes</taxon>
    </lineage>
</organism>
<gene>
    <name evidence="1" type="ORF">LCGC14_0362230</name>
</gene>
<reference evidence="1" key="1">
    <citation type="journal article" date="2015" name="Nature">
        <title>Complex archaea that bridge the gap between prokaryotes and eukaryotes.</title>
        <authorList>
            <person name="Spang A."/>
            <person name="Saw J.H."/>
            <person name="Jorgensen S.L."/>
            <person name="Zaremba-Niedzwiedzka K."/>
            <person name="Martijn J."/>
            <person name="Lind A.E."/>
            <person name="van Eijk R."/>
            <person name="Schleper C."/>
            <person name="Guy L."/>
            <person name="Ettema T.J."/>
        </authorList>
    </citation>
    <scope>NUCLEOTIDE SEQUENCE</scope>
</reference>
<protein>
    <submittedName>
        <fullName evidence="1">Uncharacterized protein</fullName>
    </submittedName>
</protein>